<protein>
    <submittedName>
        <fullName evidence="4">SpoU_methylase domain-containing protein</fullName>
    </submittedName>
</protein>
<accession>A0A0N4YWC1</accession>
<dbReference type="Pfam" id="PF20210">
    <property type="entry name" value="Laa1_Sip1_HTR5"/>
    <property type="match status" value="1"/>
</dbReference>
<dbReference type="EMBL" id="UYSL01026498">
    <property type="protein sequence ID" value="VDL85519.1"/>
    <property type="molecule type" value="Genomic_DNA"/>
</dbReference>
<sequence>MIVGEEKPGKEGDEDDEGNDDDDATLQVGGSKSAIPDKGKVQPRWPTRVFATQVVQRLMSVCDIERAHLDLPLAKELQMSSGGRADYLVLHLSDLVRMSFMGATSENTELRLAGLVSLQDVITRFSSVPEPEFPGHVILEQFQAQVGAALRPAFTEDTPSHVTAAACQDVITRFSSVPEPEFPGHVILEQFQAQVGAALRPAFTEDTPSHVTAAACQVCSTWIGSGVARDLNDLRRVHQLLVSSLGKLKHGSINTQLYSESTATLEKLSILKAWAEVYVTAIAQETEGNDSRRDNLGLLLFWKALALGSILSSSWDISQRNLTEDDDMSVASSSESLLSLVRPELDSLICYWLAALRDSALLSLPVQFSDQIPSSGGAFYKAESAEECREYYRSSWPPILLALAIWLSKSNFELPENAEAPQTWPDNRRESRFHLMMGIAVEALCSRTTYADDHTIQSCLRAIHALLECEWCQLQLMSDIKLPIELCNVLHRTTKYTAMQNYRFTPRFVHKSWA</sequence>
<reference evidence="4" key="1">
    <citation type="submission" date="2017-02" db="UniProtKB">
        <authorList>
            <consortium name="WormBaseParasite"/>
        </authorList>
    </citation>
    <scope>IDENTIFICATION</scope>
</reference>
<dbReference type="OMA" id="MAVCESE"/>
<dbReference type="GO" id="GO:0008104">
    <property type="term" value="P:intracellular protein localization"/>
    <property type="evidence" value="ECO:0007669"/>
    <property type="project" value="TreeGrafter"/>
</dbReference>
<dbReference type="GO" id="GO:0042147">
    <property type="term" value="P:retrograde transport, endosome to Golgi"/>
    <property type="evidence" value="ECO:0007669"/>
    <property type="project" value="TreeGrafter"/>
</dbReference>
<name>A0A0N4YWC1_NIPBR</name>
<evidence type="ECO:0000256" key="1">
    <source>
        <dbReference type="SAM" id="MobiDB-lite"/>
    </source>
</evidence>
<dbReference type="GO" id="GO:0006897">
    <property type="term" value="P:endocytosis"/>
    <property type="evidence" value="ECO:0007669"/>
    <property type="project" value="TreeGrafter"/>
</dbReference>
<dbReference type="WBParaSite" id="NBR_0002154301-mRNA-1">
    <property type="protein sequence ID" value="NBR_0002154301-mRNA-1"/>
    <property type="gene ID" value="NBR_0002154301"/>
</dbReference>
<feature type="region of interest" description="Disordered" evidence="1">
    <location>
        <begin position="1"/>
        <end position="41"/>
    </location>
</feature>
<reference evidence="2 3" key="2">
    <citation type="submission" date="2018-11" db="EMBL/GenBank/DDBJ databases">
        <authorList>
            <consortium name="Pathogen Informatics"/>
        </authorList>
    </citation>
    <scope>NUCLEOTIDE SEQUENCE [LARGE SCALE GENOMIC DNA]</scope>
</reference>
<dbReference type="GO" id="GO:0030139">
    <property type="term" value="C:endocytic vesicle"/>
    <property type="evidence" value="ECO:0007669"/>
    <property type="project" value="TreeGrafter"/>
</dbReference>
<dbReference type="InterPro" id="IPR016024">
    <property type="entry name" value="ARM-type_fold"/>
</dbReference>
<gene>
    <name evidence="2" type="ORF">NBR_LOCUS21544</name>
</gene>
<dbReference type="InterPro" id="IPR040108">
    <property type="entry name" value="Laa1/Sip1/HEATR5"/>
</dbReference>
<dbReference type="STRING" id="27835.A0A0N4YWC1"/>
<feature type="compositionally biased region" description="Basic and acidic residues" evidence="1">
    <location>
        <begin position="1"/>
        <end position="11"/>
    </location>
</feature>
<keyword evidence="3" id="KW-1185">Reference proteome</keyword>
<dbReference type="Proteomes" id="UP000271162">
    <property type="component" value="Unassembled WGS sequence"/>
</dbReference>
<dbReference type="GO" id="GO:0016020">
    <property type="term" value="C:membrane"/>
    <property type="evidence" value="ECO:0007669"/>
    <property type="project" value="TreeGrafter"/>
</dbReference>
<evidence type="ECO:0000313" key="3">
    <source>
        <dbReference type="Proteomes" id="UP000271162"/>
    </source>
</evidence>
<dbReference type="AlphaFoldDB" id="A0A0N4YWC1"/>
<evidence type="ECO:0000313" key="4">
    <source>
        <dbReference type="WBParaSite" id="NBR_0002154301-mRNA-1"/>
    </source>
</evidence>
<dbReference type="InterPro" id="IPR046837">
    <property type="entry name" value="Laa1/Sip1/HEATR5-like_HEAT"/>
</dbReference>
<evidence type="ECO:0000313" key="2">
    <source>
        <dbReference type="EMBL" id="VDL85519.1"/>
    </source>
</evidence>
<dbReference type="SUPFAM" id="SSF48371">
    <property type="entry name" value="ARM repeat"/>
    <property type="match status" value="1"/>
</dbReference>
<dbReference type="PANTHER" id="PTHR21663:SF0">
    <property type="entry name" value="HEAT REPEAT-CONTAINING PROTEIN 5B"/>
    <property type="match status" value="1"/>
</dbReference>
<feature type="compositionally biased region" description="Acidic residues" evidence="1">
    <location>
        <begin position="12"/>
        <end position="24"/>
    </location>
</feature>
<dbReference type="GO" id="GO:0005794">
    <property type="term" value="C:Golgi apparatus"/>
    <property type="evidence" value="ECO:0007669"/>
    <property type="project" value="TreeGrafter"/>
</dbReference>
<dbReference type="Pfam" id="PF25468">
    <property type="entry name" value="HEAT_HEATR5A"/>
    <property type="match status" value="1"/>
</dbReference>
<proteinExistence type="predicted"/>
<dbReference type="PANTHER" id="PTHR21663">
    <property type="entry name" value="HYPOTHETICAL HEAT DOMAIN-CONTAINING"/>
    <property type="match status" value="1"/>
</dbReference>
<dbReference type="GO" id="GO:0005829">
    <property type="term" value="C:cytosol"/>
    <property type="evidence" value="ECO:0007669"/>
    <property type="project" value="GOC"/>
</dbReference>
<organism evidence="4">
    <name type="scientific">Nippostrongylus brasiliensis</name>
    <name type="common">Rat hookworm</name>
    <dbReference type="NCBI Taxonomy" id="27835"/>
    <lineage>
        <taxon>Eukaryota</taxon>
        <taxon>Metazoa</taxon>
        <taxon>Ecdysozoa</taxon>
        <taxon>Nematoda</taxon>
        <taxon>Chromadorea</taxon>
        <taxon>Rhabditida</taxon>
        <taxon>Rhabditina</taxon>
        <taxon>Rhabditomorpha</taxon>
        <taxon>Strongyloidea</taxon>
        <taxon>Heligmosomidae</taxon>
        <taxon>Nippostrongylus</taxon>
    </lineage>
</organism>